<feature type="region of interest" description="Disordered" evidence="1">
    <location>
        <begin position="1"/>
        <end position="57"/>
    </location>
</feature>
<dbReference type="AlphaFoldDB" id="A0A8X6KQC0"/>
<feature type="compositionally biased region" description="Polar residues" evidence="1">
    <location>
        <begin position="97"/>
        <end position="120"/>
    </location>
</feature>
<dbReference type="OrthoDB" id="6431170at2759"/>
<evidence type="ECO:0000313" key="2">
    <source>
        <dbReference type="EMBL" id="GFS66164.1"/>
    </source>
</evidence>
<keyword evidence="3" id="KW-1185">Reference proteome</keyword>
<protein>
    <submittedName>
        <fullName evidence="2">Uncharacterized protein</fullName>
    </submittedName>
</protein>
<gene>
    <name evidence="2" type="primary">NCL1_28801</name>
    <name evidence="2" type="ORF">NPIL_188961</name>
</gene>
<accession>A0A8X6KQC0</accession>
<dbReference type="InterPro" id="IPR028265">
    <property type="entry name" value="TTDN1/SICKLE"/>
</dbReference>
<dbReference type="EMBL" id="BMAW01048485">
    <property type="protein sequence ID" value="GFS66164.1"/>
    <property type="molecule type" value="Genomic_DNA"/>
</dbReference>
<feature type="compositionally biased region" description="Low complexity" evidence="1">
    <location>
        <begin position="126"/>
        <end position="151"/>
    </location>
</feature>
<feature type="compositionally biased region" description="Low complexity" evidence="1">
    <location>
        <begin position="19"/>
        <end position="42"/>
    </location>
</feature>
<evidence type="ECO:0000256" key="1">
    <source>
        <dbReference type="SAM" id="MobiDB-lite"/>
    </source>
</evidence>
<reference evidence="2" key="1">
    <citation type="submission" date="2020-08" db="EMBL/GenBank/DDBJ databases">
        <title>Multicomponent nature underlies the extraordinary mechanical properties of spider dragline silk.</title>
        <authorList>
            <person name="Kono N."/>
            <person name="Nakamura H."/>
            <person name="Mori M."/>
            <person name="Yoshida Y."/>
            <person name="Ohtoshi R."/>
            <person name="Malay A.D."/>
            <person name="Moran D.A.P."/>
            <person name="Tomita M."/>
            <person name="Numata K."/>
            <person name="Arakawa K."/>
        </authorList>
    </citation>
    <scope>NUCLEOTIDE SEQUENCE</scope>
</reference>
<proteinExistence type="predicted"/>
<comment type="caution">
    <text evidence="2">The sequence shown here is derived from an EMBL/GenBank/DDBJ whole genome shotgun (WGS) entry which is preliminary data.</text>
</comment>
<feature type="compositionally biased region" description="Polar residues" evidence="1">
    <location>
        <begin position="43"/>
        <end position="57"/>
    </location>
</feature>
<name>A0A8X6KQC0_NEPPI</name>
<dbReference type="Proteomes" id="UP000887013">
    <property type="component" value="Unassembled WGS sequence"/>
</dbReference>
<dbReference type="Pfam" id="PF15502">
    <property type="entry name" value="MPLKIP"/>
    <property type="match status" value="1"/>
</dbReference>
<evidence type="ECO:0000313" key="3">
    <source>
        <dbReference type="Proteomes" id="UP000887013"/>
    </source>
</evidence>
<feature type="region of interest" description="Disordered" evidence="1">
    <location>
        <begin position="97"/>
        <end position="174"/>
    </location>
</feature>
<feature type="region of interest" description="Disordered" evidence="1">
    <location>
        <begin position="192"/>
        <end position="212"/>
    </location>
</feature>
<organism evidence="2 3">
    <name type="scientific">Nephila pilipes</name>
    <name type="common">Giant wood spider</name>
    <name type="synonym">Nephila maculata</name>
    <dbReference type="NCBI Taxonomy" id="299642"/>
    <lineage>
        <taxon>Eukaryota</taxon>
        <taxon>Metazoa</taxon>
        <taxon>Ecdysozoa</taxon>
        <taxon>Arthropoda</taxon>
        <taxon>Chelicerata</taxon>
        <taxon>Arachnida</taxon>
        <taxon>Araneae</taxon>
        <taxon>Araneomorphae</taxon>
        <taxon>Entelegynae</taxon>
        <taxon>Araneoidea</taxon>
        <taxon>Nephilidae</taxon>
        <taxon>Nephila</taxon>
    </lineage>
</organism>
<sequence>MYSPQGSGFPQRGAHRMYSSPMNSSNNSLGLLSGQSSLGLHSAMNSSPGRYSPRNQYSANFSAPDTFLGGFPPSHLSSSASSFGSASISGYSPFNSPQNMYSPRNSSSKWNSPRNTSPLHQQVMRRSLNNSRFSSDNNNSQQSYSSNGDYGPRVKPYSHNKRNNQFKNSEKPYNIRDYVNPSMLEDPWAALKAERENQSMKQEQLDQRRNKC</sequence>